<keyword evidence="4" id="KW-1185">Reference proteome</keyword>
<protein>
    <submittedName>
        <fullName evidence="3">DHH phosphoesterase</fullName>
    </submittedName>
</protein>
<organism evidence="3 4">
    <name type="scientific">Rhodotorula diobovata</name>
    <dbReference type="NCBI Taxonomy" id="5288"/>
    <lineage>
        <taxon>Eukaryota</taxon>
        <taxon>Fungi</taxon>
        <taxon>Dikarya</taxon>
        <taxon>Basidiomycota</taxon>
        <taxon>Pucciniomycotina</taxon>
        <taxon>Microbotryomycetes</taxon>
        <taxon>Sporidiobolales</taxon>
        <taxon>Sporidiobolaceae</taxon>
        <taxon>Rhodotorula</taxon>
    </lineage>
</organism>
<name>A0A5C5FTS6_9BASI</name>
<gene>
    <name evidence="3" type="ORF">DMC30DRAFT_417078</name>
</gene>
<feature type="compositionally biased region" description="Basic and acidic residues" evidence="1">
    <location>
        <begin position="445"/>
        <end position="459"/>
    </location>
</feature>
<dbReference type="OrthoDB" id="284473at2759"/>
<dbReference type="PANTHER" id="PTHR30255:SF2">
    <property type="entry name" value="SINGLE-STRANDED-DNA-SPECIFIC EXONUCLEASE RECJ"/>
    <property type="match status" value="1"/>
</dbReference>
<evidence type="ECO:0000256" key="1">
    <source>
        <dbReference type="SAM" id="MobiDB-lite"/>
    </source>
</evidence>
<dbReference type="Pfam" id="PF01368">
    <property type="entry name" value="DHH"/>
    <property type="match status" value="1"/>
</dbReference>
<dbReference type="STRING" id="5288.A0A5C5FTS6"/>
<dbReference type="Proteomes" id="UP000311382">
    <property type="component" value="Unassembled WGS sequence"/>
</dbReference>
<dbReference type="EMBL" id="SOZI01000070">
    <property type="protein sequence ID" value="TNY20307.1"/>
    <property type="molecule type" value="Genomic_DNA"/>
</dbReference>
<accession>A0A5C5FTS6</accession>
<evidence type="ECO:0000259" key="2">
    <source>
        <dbReference type="Pfam" id="PF01368"/>
    </source>
</evidence>
<dbReference type="GO" id="GO:0004527">
    <property type="term" value="F:exonuclease activity"/>
    <property type="evidence" value="ECO:0007669"/>
    <property type="project" value="UniProtKB-KW"/>
</dbReference>
<comment type="caution">
    <text evidence="3">The sequence shown here is derived from an EMBL/GenBank/DDBJ whole genome shotgun (WGS) entry which is preliminary data.</text>
</comment>
<evidence type="ECO:0000313" key="4">
    <source>
        <dbReference type="Proteomes" id="UP000311382"/>
    </source>
</evidence>
<dbReference type="InterPro" id="IPR038763">
    <property type="entry name" value="DHH_sf"/>
</dbReference>
<dbReference type="PANTHER" id="PTHR30255">
    <property type="entry name" value="SINGLE-STRANDED-DNA-SPECIFIC EXONUCLEASE RECJ"/>
    <property type="match status" value="1"/>
</dbReference>
<dbReference type="SUPFAM" id="SSF64182">
    <property type="entry name" value="DHH phosphoesterases"/>
    <property type="match status" value="1"/>
</dbReference>
<dbReference type="AlphaFoldDB" id="A0A5C5FTS6"/>
<feature type="domain" description="DDH" evidence="2">
    <location>
        <begin position="17"/>
        <end position="142"/>
    </location>
</feature>
<sequence length="459" mass="48049">MDAAKDWIRECVDGKHRIVICPDKDADGLSSAVVLSLALRALSHPPSLVEVYHLPRALNIHAPEAQSDILATFSSAGGPTRCIVLDQGSRPGPALLPPESGCETLVIDHHLCDSFPAGSQVLSACHSLPVATTSLVAYHLCAELVPSLRGSRDAGMAALVGVYGDLGGSKIKFGAEGEPWPASLAPVEKALTKSALGKAVALLNAPRRTPQFNVADAYSALYAAVVGDKEGEEGLGLKRVLQDDRLLEAKERTSAETSRWQGAPPVFSKDGKIAVVTVDSGYQIHPVIATRWTGTLRKAKTLVCVMCANTGYTPGYVHFSCRAPRRDSSDPVDLIAFLRSLSTLCDALSPGWSTRVGHDFARGHREATGGIIPRDEFDVLLRACEVGVKKDKGESPKKGAGGKGVIDAGMKKGALEGFFKPVAKPGGAKPEGEGGAAATKAAKGAKAEKGGKEAAVEAK</sequence>
<dbReference type="Gene3D" id="3.90.1640.30">
    <property type="match status" value="1"/>
</dbReference>
<dbReference type="InterPro" id="IPR001667">
    <property type="entry name" value="DDH_dom"/>
</dbReference>
<evidence type="ECO:0000313" key="3">
    <source>
        <dbReference type="EMBL" id="TNY20307.1"/>
    </source>
</evidence>
<proteinExistence type="predicted"/>
<reference evidence="3 4" key="1">
    <citation type="submission" date="2019-03" db="EMBL/GenBank/DDBJ databases">
        <title>Rhodosporidium diobovatum UCD-FST 08-225 genome sequencing, assembly, and annotation.</title>
        <authorList>
            <person name="Fakankun I.U."/>
            <person name="Fristensky B."/>
            <person name="Levin D.B."/>
        </authorList>
    </citation>
    <scope>NUCLEOTIDE SEQUENCE [LARGE SCALE GENOMIC DNA]</scope>
    <source>
        <strain evidence="3 4">UCD-FST 08-225</strain>
    </source>
</reference>
<feature type="region of interest" description="Disordered" evidence="1">
    <location>
        <begin position="422"/>
        <end position="459"/>
    </location>
</feature>
<dbReference type="InterPro" id="IPR051673">
    <property type="entry name" value="SSDNA_exonuclease_RecJ"/>
</dbReference>